<feature type="transmembrane region" description="Helical" evidence="7">
    <location>
        <begin position="82"/>
        <end position="102"/>
    </location>
</feature>
<keyword evidence="3" id="KW-1003">Cell membrane</keyword>
<reference evidence="9 10" key="1">
    <citation type="submission" date="2018-09" db="EMBL/GenBank/DDBJ databases">
        <title>Genome comparison of Alicycliphilus sp. BQ1, a polyurethanolytic bacterium, with its closest phylogenetic relatives Alicycliphilus denitrificans BC and K601, unable to attack polyurethane.</title>
        <authorList>
            <person name="Loza-Tavera H."/>
            <person name="Lozano L."/>
            <person name="Cevallos M."/>
            <person name="Maya-Lucas O."/>
            <person name="Garcia-Mena J."/>
            <person name="Hernandez J."/>
        </authorList>
    </citation>
    <scope>NUCLEOTIDE SEQUENCE [LARGE SCALE GENOMIC DNA]</scope>
    <source>
        <strain evidence="9 10">BQ1</strain>
    </source>
</reference>
<evidence type="ECO:0000256" key="5">
    <source>
        <dbReference type="ARBA" id="ARBA00022989"/>
    </source>
</evidence>
<keyword evidence="5 7" id="KW-1133">Transmembrane helix</keyword>
<protein>
    <recommendedName>
        <fullName evidence="7">TRAP transporter small permease protein</fullName>
    </recommendedName>
</protein>
<proteinExistence type="inferred from homology"/>
<dbReference type="InterPro" id="IPR055348">
    <property type="entry name" value="DctQ"/>
</dbReference>
<comment type="subcellular location">
    <subcellularLocation>
        <location evidence="7">Cell inner membrane</location>
        <topology evidence="7">Multi-pass membrane protein</topology>
    </subcellularLocation>
    <subcellularLocation>
        <location evidence="1">Cell membrane</location>
        <topology evidence="1">Multi-pass membrane protein</topology>
    </subcellularLocation>
</comment>
<organism evidence="9 10">
    <name type="scientific">Alicycliphilus denitrificans</name>
    <dbReference type="NCBI Taxonomy" id="179636"/>
    <lineage>
        <taxon>Bacteria</taxon>
        <taxon>Pseudomonadati</taxon>
        <taxon>Pseudomonadota</taxon>
        <taxon>Betaproteobacteria</taxon>
        <taxon>Burkholderiales</taxon>
        <taxon>Comamonadaceae</taxon>
        <taxon>Alicycliphilus</taxon>
    </lineage>
</organism>
<evidence type="ECO:0000256" key="4">
    <source>
        <dbReference type="ARBA" id="ARBA00022692"/>
    </source>
</evidence>
<sequence length="195" mass="21068">MEPTMNHSSPAPAHPPAPLAVTRLLAGWHWLEKAVAMAAYVLISFMLVSDVMGREFAGPLLRLLGFDVGATGIYGSQKIALYAMIVGSFLGLGIATATGAHLLPRIAFGWVPASWGPKVDRLADAVTGTILCTVAWYAWVFVESSREAGTVMATFEAPVWPIQAVIPLGFLSAALRYFIFALWPATRPRPPEFQE</sequence>
<accession>A0A420K7C1</accession>
<evidence type="ECO:0000313" key="9">
    <source>
        <dbReference type="EMBL" id="RKJ94188.1"/>
    </source>
</evidence>
<comment type="caution">
    <text evidence="9">The sequence shown here is derived from an EMBL/GenBank/DDBJ whole genome shotgun (WGS) entry which is preliminary data.</text>
</comment>
<evidence type="ECO:0000256" key="7">
    <source>
        <dbReference type="RuleBase" id="RU369079"/>
    </source>
</evidence>
<comment type="similarity">
    <text evidence="7">Belongs to the TRAP transporter small permease family.</text>
</comment>
<evidence type="ECO:0000259" key="8">
    <source>
        <dbReference type="Pfam" id="PF04290"/>
    </source>
</evidence>
<feature type="transmembrane region" description="Helical" evidence="7">
    <location>
        <begin position="122"/>
        <end position="142"/>
    </location>
</feature>
<name>A0A420K7C1_9BURK</name>
<evidence type="ECO:0000256" key="2">
    <source>
        <dbReference type="ARBA" id="ARBA00022448"/>
    </source>
</evidence>
<feature type="transmembrane region" description="Helical" evidence="7">
    <location>
        <begin position="162"/>
        <end position="183"/>
    </location>
</feature>
<comment type="function">
    <text evidence="7">Part of the tripartite ATP-independent periplasmic (TRAP) transport system.</text>
</comment>
<dbReference type="Pfam" id="PF04290">
    <property type="entry name" value="DctQ"/>
    <property type="match status" value="1"/>
</dbReference>
<evidence type="ECO:0000256" key="3">
    <source>
        <dbReference type="ARBA" id="ARBA00022475"/>
    </source>
</evidence>
<dbReference type="GO" id="GO:0005886">
    <property type="term" value="C:plasma membrane"/>
    <property type="evidence" value="ECO:0007669"/>
    <property type="project" value="UniProtKB-SubCell"/>
</dbReference>
<evidence type="ECO:0000256" key="6">
    <source>
        <dbReference type="ARBA" id="ARBA00023136"/>
    </source>
</evidence>
<keyword evidence="2 7" id="KW-0813">Transport</keyword>
<dbReference type="GO" id="GO:0022857">
    <property type="term" value="F:transmembrane transporter activity"/>
    <property type="evidence" value="ECO:0007669"/>
    <property type="project" value="UniProtKB-UniRule"/>
</dbReference>
<comment type="subunit">
    <text evidence="7">The complex comprises the extracytoplasmic solute receptor protein and the two transmembrane proteins.</text>
</comment>
<feature type="transmembrane region" description="Helical" evidence="7">
    <location>
        <begin position="28"/>
        <end position="48"/>
    </location>
</feature>
<dbReference type="Proteomes" id="UP000216225">
    <property type="component" value="Unassembled WGS sequence"/>
</dbReference>
<keyword evidence="6 7" id="KW-0472">Membrane</keyword>
<dbReference type="EMBL" id="NKDB02000006">
    <property type="protein sequence ID" value="RKJ94188.1"/>
    <property type="molecule type" value="Genomic_DNA"/>
</dbReference>
<evidence type="ECO:0000256" key="1">
    <source>
        <dbReference type="ARBA" id="ARBA00004651"/>
    </source>
</evidence>
<keyword evidence="4 7" id="KW-0812">Transmembrane</keyword>
<gene>
    <name evidence="9" type="ORF">CE154_021060</name>
</gene>
<evidence type="ECO:0000313" key="10">
    <source>
        <dbReference type="Proteomes" id="UP000216225"/>
    </source>
</evidence>
<keyword evidence="7" id="KW-0997">Cell inner membrane</keyword>
<dbReference type="AlphaFoldDB" id="A0A420K7C1"/>
<feature type="domain" description="Tripartite ATP-independent periplasmic transporters DctQ component" evidence="8">
    <location>
        <begin position="50"/>
        <end position="179"/>
    </location>
</feature>